<feature type="signal peptide" evidence="1">
    <location>
        <begin position="1"/>
        <end position="21"/>
    </location>
</feature>
<dbReference type="PROSITE" id="PS51257">
    <property type="entry name" value="PROKAR_LIPOPROTEIN"/>
    <property type="match status" value="1"/>
</dbReference>
<reference evidence="2" key="1">
    <citation type="submission" date="2020-02" db="EMBL/GenBank/DDBJ databases">
        <authorList>
            <person name="Meier V. D."/>
        </authorList>
    </citation>
    <scope>NUCLEOTIDE SEQUENCE</scope>
    <source>
        <strain evidence="2">AVDCRST_MAG34</strain>
    </source>
</reference>
<dbReference type="AlphaFoldDB" id="A0A6J4L6W5"/>
<organism evidence="2">
    <name type="scientific">uncultured Nocardioidaceae bacterium</name>
    <dbReference type="NCBI Taxonomy" id="253824"/>
    <lineage>
        <taxon>Bacteria</taxon>
        <taxon>Bacillati</taxon>
        <taxon>Actinomycetota</taxon>
        <taxon>Actinomycetes</taxon>
        <taxon>Propionibacteriales</taxon>
        <taxon>Nocardioidaceae</taxon>
        <taxon>environmental samples</taxon>
    </lineage>
</organism>
<dbReference type="EMBL" id="CADCUI010000001">
    <property type="protein sequence ID" value="CAA9320817.1"/>
    <property type="molecule type" value="Genomic_DNA"/>
</dbReference>
<keyword evidence="1" id="KW-0732">Signal</keyword>
<accession>A0A6J4L6W5</accession>
<gene>
    <name evidence="2" type="ORF">AVDCRST_MAG34-1431</name>
</gene>
<evidence type="ECO:0000313" key="2">
    <source>
        <dbReference type="EMBL" id="CAA9320817.1"/>
    </source>
</evidence>
<proteinExistence type="predicted"/>
<sequence length="592" mass="61074">MRRRTAAALALALVGSISACSDEGTALVSTDVDPVHATTLTTVDATLHIPPGSASGGTVTLGPATLPDDVPSGVEPLGPAAAVLLEGGSLTAPATISFPAPEGLRRGDVLAVVWRQPGGGWTWLPAAWQDRRRRLAAEFTEPTAGFLARVDTTAWLNGFVDEFVGRVSATSGAKPPSCADEAVDLDSGGDAGKQVRWCLGADDRGAVLKVTNDTRLYQEVSYPEGWQALGDALPVTGVNGLLGLEAPPEPGTAARLLAAGETVALRLPVGALTDDTGSTVPSEASEEQRAEVAAAVTVPAWALSSLVAGADVYREVAARIDGTAGKRVARAARGLPGLLERGPAGGPPTSPGVQDLHRCLSPVHGTSSLDRANAARILTTAFGCVPGVLRRTTAAVAEDPAADPAVDPALDRLVSRVGAETLEGLSTALESSPDAWAAVPGETGDSTFRIWLGEPPPQELDYTSAPLVFGVGDDVEAASPRDWTPELRSYLAERLELLAAGDPSSGCPTGSFAVRRVRSDGFALATQVDCDGEIHHVVLKRLEDGWHELDDAEVAGPADDALFDCDLMALHSVPAFVAGDSCLTGSESQDYP</sequence>
<evidence type="ECO:0000256" key="1">
    <source>
        <dbReference type="SAM" id="SignalP"/>
    </source>
</evidence>
<name>A0A6J4L6W5_9ACTN</name>
<feature type="chain" id="PRO_5027090925" evidence="1">
    <location>
        <begin position="22"/>
        <end position="592"/>
    </location>
</feature>
<protein>
    <submittedName>
        <fullName evidence="2">Uncharacterized protein</fullName>
    </submittedName>
</protein>